<evidence type="ECO:0000256" key="6">
    <source>
        <dbReference type="ARBA" id="ARBA00023306"/>
    </source>
</evidence>
<dbReference type="AlphaFoldDB" id="A0AAW1UGQ2"/>
<comment type="subcellular location">
    <subcellularLocation>
        <location evidence="1">Nucleus</location>
    </subcellularLocation>
</comment>
<dbReference type="GO" id="GO:0000776">
    <property type="term" value="C:kinetochore"/>
    <property type="evidence" value="ECO:0007669"/>
    <property type="project" value="TreeGrafter"/>
</dbReference>
<feature type="coiled-coil region" evidence="7">
    <location>
        <begin position="475"/>
        <end position="639"/>
    </location>
</feature>
<dbReference type="Gene3D" id="6.10.250.90">
    <property type="match status" value="1"/>
</dbReference>
<keyword evidence="7" id="KW-0175">Coiled coil</keyword>
<dbReference type="Gene3D" id="3.30.457.60">
    <property type="match status" value="1"/>
</dbReference>
<evidence type="ECO:0000256" key="5">
    <source>
        <dbReference type="ARBA" id="ARBA00023242"/>
    </source>
</evidence>
<dbReference type="InterPro" id="IPR008672">
    <property type="entry name" value="Mad1"/>
</dbReference>
<dbReference type="PANTHER" id="PTHR23168:SF0">
    <property type="entry name" value="MITOTIC SPINDLE ASSEMBLY CHECKPOINT PROTEIN MAD1"/>
    <property type="match status" value="1"/>
</dbReference>
<evidence type="ECO:0000256" key="4">
    <source>
        <dbReference type="ARBA" id="ARBA00022776"/>
    </source>
</evidence>
<feature type="coiled-coil region" evidence="7">
    <location>
        <begin position="307"/>
        <end position="334"/>
    </location>
</feature>
<gene>
    <name evidence="8" type="ORF">WA026_022384</name>
</gene>
<dbReference type="SUPFAM" id="SSF75704">
    <property type="entry name" value="Mitotic arrest deficient-like 1, Mad1"/>
    <property type="match status" value="1"/>
</dbReference>
<keyword evidence="5" id="KW-0539">Nucleus</keyword>
<evidence type="ECO:0000256" key="2">
    <source>
        <dbReference type="ARBA" id="ARBA00008029"/>
    </source>
</evidence>
<organism evidence="8 9">
    <name type="scientific">Henosepilachna vigintioctopunctata</name>
    <dbReference type="NCBI Taxonomy" id="420089"/>
    <lineage>
        <taxon>Eukaryota</taxon>
        <taxon>Metazoa</taxon>
        <taxon>Ecdysozoa</taxon>
        <taxon>Arthropoda</taxon>
        <taxon>Hexapoda</taxon>
        <taxon>Insecta</taxon>
        <taxon>Pterygota</taxon>
        <taxon>Neoptera</taxon>
        <taxon>Endopterygota</taxon>
        <taxon>Coleoptera</taxon>
        <taxon>Polyphaga</taxon>
        <taxon>Cucujiformia</taxon>
        <taxon>Coccinelloidea</taxon>
        <taxon>Coccinellidae</taxon>
        <taxon>Epilachninae</taxon>
        <taxon>Epilachnini</taxon>
        <taxon>Henosepilachna</taxon>
    </lineage>
</organism>
<dbReference type="FunFam" id="3.30.457.60:FF:000002">
    <property type="entry name" value="Mitotic spindle assembly checkpoint protein MAD1"/>
    <property type="match status" value="1"/>
</dbReference>
<dbReference type="PANTHER" id="PTHR23168">
    <property type="entry name" value="MITOTIC SPINDLE ASSEMBLY CHECKPOINT PROTEIN MAD1 MITOTIC ARREST DEFICIENT-LIKE PROTEIN 1"/>
    <property type="match status" value="1"/>
</dbReference>
<evidence type="ECO:0000256" key="7">
    <source>
        <dbReference type="SAM" id="Coils"/>
    </source>
</evidence>
<feature type="coiled-coil region" evidence="7">
    <location>
        <begin position="140"/>
        <end position="262"/>
    </location>
</feature>
<keyword evidence="3" id="KW-0132">Cell division</keyword>
<evidence type="ECO:0000256" key="1">
    <source>
        <dbReference type="ARBA" id="ARBA00004123"/>
    </source>
</evidence>
<dbReference type="GO" id="GO:0072686">
    <property type="term" value="C:mitotic spindle"/>
    <property type="evidence" value="ECO:0007669"/>
    <property type="project" value="TreeGrafter"/>
</dbReference>
<keyword evidence="4" id="KW-0498">Mitosis</keyword>
<evidence type="ECO:0008006" key="10">
    <source>
        <dbReference type="Google" id="ProtNLM"/>
    </source>
</evidence>
<name>A0AAW1UGQ2_9CUCU</name>
<dbReference type="GO" id="GO:0007094">
    <property type="term" value="P:mitotic spindle assembly checkpoint signaling"/>
    <property type="evidence" value="ECO:0007669"/>
    <property type="project" value="InterPro"/>
</dbReference>
<keyword evidence="6" id="KW-0131">Cell cycle</keyword>
<dbReference type="EMBL" id="JARQZJ010000049">
    <property type="protein sequence ID" value="KAK9878489.1"/>
    <property type="molecule type" value="Genomic_DNA"/>
</dbReference>
<proteinExistence type="inferred from homology"/>
<dbReference type="GO" id="GO:0051301">
    <property type="term" value="P:cell division"/>
    <property type="evidence" value="ECO:0007669"/>
    <property type="project" value="UniProtKB-KW"/>
</dbReference>
<sequence>MNRHSNDTILKMINYMKPSVNKMVDDTIADEAEETALEDFSFINKTPLKRTASKLSLDGGSPTTPVKKIKEDIKKPDWDYIGSPREVRRLRADLLETRNTISNLESRINHMHGIRKEMQVLFDNECRSLKKQTEHDRKSILELENQLQTIRKREQELKLELVEFKNKSSVLKISYDQKIEALEKKLSDISSEQKAHHGQENSEIANLQRQILELQNALQIAKEDSEVHQKLTEKLENQLLEKNSAITELEMKNNEIQKLKLQMKEYDYIKENYLEFQEQAKTQSTKLAQFVQIEKENVQLRAENFRIKDEIKNKLLLEEEVHDLKKRLQKFKEQEAKFANVQMQLVQTEMYLNEWKAVARGILEETNVNDTALPHLLRSAVERLQQQELTLTDEKVNLQSQLNTALHDSKVAKEELSKIQKLLTKLNGTDEQKKNLIHRMQKKLLLVSRERDSYRLQLDSYEKDLTMCVNTSSLGSQAANQVQSLKERVENLEKIVTGYRDMVAKLEADLQNTEHDNSDLPPIRLEQITRLQNEVDKFKQENERLRERKDQLEIQLEEYLVGNDTLRGGRVYHLSSNPLSECLAQRDAHMQKLQEEVDRLKRKVKNMEEGMESSKLVDISMSTKEVQMLKEEISNHELQTQRLKDYFKSSMLEFRDAVYMLFGYKVDKSSKSLYKLTSIYAENAEDILCFQFNNSGHLNLLETEYSSRLENLIELHLRHQDSIPNFLSSLTLDLYSNRTMITEQL</sequence>
<keyword evidence="9" id="KW-1185">Reference proteome</keyword>
<dbReference type="Proteomes" id="UP001431783">
    <property type="component" value="Unassembled WGS sequence"/>
</dbReference>
<dbReference type="GO" id="GO:0051315">
    <property type="term" value="P:attachment of mitotic spindle microtubules to kinetochore"/>
    <property type="evidence" value="ECO:0007669"/>
    <property type="project" value="TreeGrafter"/>
</dbReference>
<evidence type="ECO:0000313" key="8">
    <source>
        <dbReference type="EMBL" id="KAK9878489.1"/>
    </source>
</evidence>
<accession>A0AAW1UGQ2</accession>
<comment type="caution">
    <text evidence="8">The sequence shown here is derived from an EMBL/GenBank/DDBJ whole genome shotgun (WGS) entry which is preliminary data.</text>
</comment>
<dbReference type="Gene3D" id="1.10.287.1490">
    <property type="match status" value="1"/>
</dbReference>
<evidence type="ECO:0000256" key="3">
    <source>
        <dbReference type="ARBA" id="ARBA00022618"/>
    </source>
</evidence>
<dbReference type="Pfam" id="PF05557">
    <property type="entry name" value="MAD"/>
    <property type="match status" value="1"/>
</dbReference>
<dbReference type="GO" id="GO:0005635">
    <property type="term" value="C:nuclear envelope"/>
    <property type="evidence" value="ECO:0007669"/>
    <property type="project" value="TreeGrafter"/>
</dbReference>
<comment type="similarity">
    <text evidence="2">Belongs to the MAD1 family.</text>
</comment>
<evidence type="ECO:0000313" key="9">
    <source>
        <dbReference type="Proteomes" id="UP001431783"/>
    </source>
</evidence>
<reference evidence="8 9" key="1">
    <citation type="submission" date="2023-03" db="EMBL/GenBank/DDBJ databases">
        <title>Genome insight into feeding habits of ladybird beetles.</title>
        <authorList>
            <person name="Li H.-S."/>
            <person name="Huang Y.-H."/>
            <person name="Pang H."/>
        </authorList>
    </citation>
    <scope>NUCLEOTIDE SEQUENCE [LARGE SCALE GENOMIC DNA]</scope>
    <source>
        <strain evidence="8">SYSU_2023b</strain>
        <tissue evidence="8">Whole body</tissue>
    </source>
</reference>
<dbReference type="Gene3D" id="1.20.5.170">
    <property type="match status" value="1"/>
</dbReference>
<protein>
    <recommendedName>
        <fullName evidence="10">Mitotic spindle assembly checkpoint protein MAD1</fullName>
    </recommendedName>
</protein>